<dbReference type="InterPro" id="IPR052729">
    <property type="entry name" value="Acyl/Acetyltrans_Enzymes"/>
</dbReference>
<protein>
    <submittedName>
        <fullName evidence="2">GNAT family N-acetyltransferase</fullName>
    </submittedName>
</protein>
<dbReference type="Pfam" id="PF00583">
    <property type="entry name" value="Acetyltransf_1"/>
    <property type="match status" value="1"/>
</dbReference>
<sequence>MQDHLRLDSFDLSLSDIASVDVKMLHALSLGVGWPHRTEDWDMLRHTGQGLAAIDGIGRVFGTAMWFAHGTEFATIGMVITSHRFQAHGNGRWLMEQVLERCGHRNLLLNATRPAYNLYVSLGFVPEESVYQCQGEVAPRLRSFEPVKGELKGVAHADLDSIAALDARAFGTERKRLLRILARDAKGYGIWRDGTLVAYAFRRSFGRGQVVGPIVASNDEDAIALVSRHLSEIPGQFARVDTRQREGIFLSVLQDSGLRIFDTVTTMSKGRRFLKAKSGEPSIFGLASHALS</sequence>
<dbReference type="Gene3D" id="3.40.630.90">
    <property type="match status" value="1"/>
</dbReference>
<dbReference type="GO" id="GO:0016747">
    <property type="term" value="F:acyltransferase activity, transferring groups other than amino-acyl groups"/>
    <property type="evidence" value="ECO:0007669"/>
    <property type="project" value="InterPro"/>
</dbReference>
<dbReference type="Proteomes" id="UP000436483">
    <property type="component" value="Unassembled WGS sequence"/>
</dbReference>
<keyword evidence="2" id="KW-0808">Transferase</keyword>
<dbReference type="InterPro" id="IPR000182">
    <property type="entry name" value="GNAT_dom"/>
</dbReference>
<evidence type="ECO:0000313" key="2">
    <source>
        <dbReference type="EMBL" id="MXQ14218.1"/>
    </source>
</evidence>
<reference evidence="2 3" key="2">
    <citation type="submission" date="2020-01" db="EMBL/GenBank/DDBJ databases">
        <title>Microvirga sp. nov., an arsenate reduction bacterium isolated from Tibet hotspring sediments.</title>
        <authorList>
            <person name="Xian W.-D."/>
            <person name="Li W.-J."/>
        </authorList>
    </citation>
    <scope>NUCLEOTIDE SEQUENCE [LARGE SCALE GENOMIC DNA]</scope>
    <source>
        <strain evidence="2 3">KCTC 23863</strain>
    </source>
</reference>
<dbReference type="PANTHER" id="PTHR47237">
    <property type="entry name" value="SLL0310 PROTEIN"/>
    <property type="match status" value="1"/>
</dbReference>
<dbReference type="RefSeq" id="WP_160887920.1">
    <property type="nucleotide sequence ID" value="NZ_WURB01000028.1"/>
</dbReference>
<dbReference type="OrthoDB" id="8453373at2"/>
<dbReference type="SUPFAM" id="SSF55729">
    <property type="entry name" value="Acyl-CoA N-acyltransferases (Nat)"/>
    <property type="match status" value="1"/>
</dbReference>
<gene>
    <name evidence="2" type="ORF">GR328_22730</name>
</gene>
<dbReference type="Gene3D" id="3.40.630.30">
    <property type="match status" value="1"/>
</dbReference>
<dbReference type="InterPro" id="IPR041496">
    <property type="entry name" value="YitH/HolE_GNAT"/>
</dbReference>
<feature type="domain" description="N-acetyltransferase" evidence="1">
    <location>
        <begin position="12"/>
        <end position="142"/>
    </location>
</feature>
<organism evidence="2 3">
    <name type="scientific">Microvirga makkahensis</name>
    <dbReference type="NCBI Taxonomy" id="1128670"/>
    <lineage>
        <taxon>Bacteria</taxon>
        <taxon>Pseudomonadati</taxon>
        <taxon>Pseudomonadota</taxon>
        <taxon>Alphaproteobacteria</taxon>
        <taxon>Hyphomicrobiales</taxon>
        <taxon>Methylobacteriaceae</taxon>
        <taxon>Microvirga</taxon>
    </lineage>
</organism>
<accession>A0A7X3MWB0</accession>
<comment type="caution">
    <text evidence="2">The sequence shown here is derived from an EMBL/GenBank/DDBJ whole genome shotgun (WGS) entry which is preliminary data.</text>
</comment>
<evidence type="ECO:0000313" key="3">
    <source>
        <dbReference type="Proteomes" id="UP000436483"/>
    </source>
</evidence>
<keyword evidence="3" id="KW-1185">Reference proteome</keyword>
<dbReference type="InterPro" id="IPR016181">
    <property type="entry name" value="Acyl_CoA_acyltransferase"/>
</dbReference>
<proteinExistence type="predicted"/>
<reference evidence="2 3" key="1">
    <citation type="submission" date="2019-12" db="EMBL/GenBank/DDBJ databases">
        <authorList>
            <person name="Yuan C.-G."/>
        </authorList>
    </citation>
    <scope>NUCLEOTIDE SEQUENCE [LARGE SCALE GENOMIC DNA]</scope>
    <source>
        <strain evidence="2 3">KCTC 23863</strain>
    </source>
</reference>
<dbReference type="PANTHER" id="PTHR47237:SF2">
    <property type="entry name" value="BLL4206 PROTEIN"/>
    <property type="match status" value="1"/>
</dbReference>
<dbReference type="AlphaFoldDB" id="A0A7X3MWB0"/>
<dbReference type="PROSITE" id="PS51186">
    <property type="entry name" value="GNAT"/>
    <property type="match status" value="1"/>
</dbReference>
<evidence type="ECO:0000259" key="1">
    <source>
        <dbReference type="PROSITE" id="PS51186"/>
    </source>
</evidence>
<dbReference type="EMBL" id="WURB01000028">
    <property type="protein sequence ID" value="MXQ14218.1"/>
    <property type="molecule type" value="Genomic_DNA"/>
</dbReference>
<name>A0A7X3MWB0_9HYPH</name>
<dbReference type="Pfam" id="PF18014">
    <property type="entry name" value="Acetyltransf_18"/>
    <property type="match status" value="1"/>
</dbReference>